<dbReference type="Gene3D" id="3.20.20.70">
    <property type="entry name" value="Aldolase class I"/>
    <property type="match status" value="1"/>
</dbReference>
<dbReference type="PANTHER" id="PTHR12128">
    <property type="entry name" value="DIHYDRODIPICOLINATE SYNTHASE"/>
    <property type="match status" value="1"/>
</dbReference>
<dbReference type="PIRSF" id="PIRSF001365">
    <property type="entry name" value="DHDPS"/>
    <property type="match status" value="1"/>
</dbReference>
<dbReference type="SMART" id="SM01130">
    <property type="entry name" value="DHDPS"/>
    <property type="match status" value="1"/>
</dbReference>
<sequence length="300" mass="30588">MELQLSGMIPPVVSPLTPDHRPDIGAVRRLTAHVRDGGASALFVLGSCGEGPTLEPAVASGITRAYVEAVAGSVPVLAGVGETSTERALRAAREFEQLGVDALVVMAPMYFDTDTDGAVVRHVTALAEATSLPLVVYNIPHLTHHPITPRALREVAAIDSVVALKESSGEWDTYAALAEAASAAGLRVFQGAEALIARSLAAGADGAVPGIANVVPGLAARLVDAGLSGDSTQAAALQAQLDDVCGVYRSGFWLTSLKAALTELGIIGSTAGQALTPPDADGLTEVHRVLVATGLVEVPA</sequence>
<evidence type="ECO:0000256" key="6">
    <source>
        <dbReference type="PIRSR" id="PIRSR001365-2"/>
    </source>
</evidence>
<evidence type="ECO:0000256" key="1">
    <source>
        <dbReference type="ARBA" id="ARBA00007592"/>
    </source>
</evidence>
<feature type="binding site" evidence="6">
    <location>
        <position position="208"/>
    </location>
    <ligand>
        <name>pyruvate</name>
        <dbReference type="ChEBI" id="CHEBI:15361"/>
    </ligand>
</feature>
<dbReference type="AlphaFoldDB" id="A0A1H5K0A7"/>
<dbReference type="Proteomes" id="UP000181980">
    <property type="component" value="Unassembled WGS sequence"/>
</dbReference>
<dbReference type="SUPFAM" id="SSF51569">
    <property type="entry name" value="Aldolase"/>
    <property type="match status" value="1"/>
</dbReference>
<feature type="active site" description="Proton donor/acceptor" evidence="5">
    <location>
        <position position="137"/>
    </location>
</feature>
<evidence type="ECO:0000256" key="5">
    <source>
        <dbReference type="PIRSR" id="PIRSR001365-1"/>
    </source>
</evidence>
<evidence type="ECO:0000256" key="4">
    <source>
        <dbReference type="PIRNR" id="PIRNR001365"/>
    </source>
</evidence>
<proteinExistence type="inferred from homology"/>
<dbReference type="EMBL" id="FNUC01000003">
    <property type="protein sequence ID" value="SEE57927.1"/>
    <property type="molecule type" value="Genomic_DNA"/>
</dbReference>
<dbReference type="RefSeq" id="WP_069110840.1">
    <property type="nucleotide sequence ID" value="NZ_FNUC01000003.1"/>
</dbReference>
<dbReference type="InterPro" id="IPR002220">
    <property type="entry name" value="DapA-like"/>
</dbReference>
<evidence type="ECO:0000313" key="8">
    <source>
        <dbReference type="Proteomes" id="UP000181980"/>
    </source>
</evidence>
<dbReference type="PANTHER" id="PTHR12128:SF66">
    <property type="entry name" value="4-HYDROXY-2-OXOGLUTARATE ALDOLASE, MITOCHONDRIAL"/>
    <property type="match status" value="1"/>
</dbReference>
<feature type="active site" description="Schiff-base intermediate with substrate" evidence="5">
    <location>
        <position position="165"/>
    </location>
</feature>
<comment type="similarity">
    <text evidence="1 4">Belongs to the DapA family.</text>
</comment>
<evidence type="ECO:0000256" key="3">
    <source>
        <dbReference type="ARBA" id="ARBA00023270"/>
    </source>
</evidence>
<evidence type="ECO:0000256" key="2">
    <source>
        <dbReference type="ARBA" id="ARBA00023239"/>
    </source>
</evidence>
<dbReference type="PROSITE" id="PS00666">
    <property type="entry name" value="DHDPS_2"/>
    <property type="match status" value="1"/>
</dbReference>
<keyword evidence="8" id="KW-1185">Reference proteome</keyword>
<organism evidence="7 8">
    <name type="scientific">Jiangella alba</name>
    <dbReference type="NCBI Taxonomy" id="561176"/>
    <lineage>
        <taxon>Bacteria</taxon>
        <taxon>Bacillati</taxon>
        <taxon>Actinomycetota</taxon>
        <taxon>Actinomycetes</taxon>
        <taxon>Jiangellales</taxon>
        <taxon>Jiangellaceae</taxon>
        <taxon>Jiangella</taxon>
    </lineage>
</organism>
<protein>
    <submittedName>
        <fullName evidence="7">4-hydroxy-tetrahydrodipicolinate synthase</fullName>
    </submittedName>
</protein>
<name>A0A1H5K0A7_9ACTN</name>
<gene>
    <name evidence="7" type="ORF">SAMN04488561_1822</name>
</gene>
<reference evidence="8" key="1">
    <citation type="submission" date="2016-10" db="EMBL/GenBank/DDBJ databases">
        <authorList>
            <person name="Varghese N."/>
            <person name="Submissions S."/>
        </authorList>
    </citation>
    <scope>NUCLEOTIDE SEQUENCE [LARGE SCALE GENOMIC DNA]</scope>
    <source>
        <strain evidence="8">DSM 45237</strain>
    </source>
</reference>
<dbReference type="OrthoDB" id="3175637at2"/>
<dbReference type="GO" id="GO:0044281">
    <property type="term" value="P:small molecule metabolic process"/>
    <property type="evidence" value="ECO:0007669"/>
    <property type="project" value="UniProtKB-ARBA"/>
</dbReference>
<dbReference type="CDD" id="cd00408">
    <property type="entry name" value="DHDPS-like"/>
    <property type="match status" value="1"/>
</dbReference>
<keyword evidence="2 4" id="KW-0456">Lyase</keyword>
<dbReference type="STRING" id="561176.SAMN04488561_1822"/>
<dbReference type="InterPro" id="IPR013785">
    <property type="entry name" value="Aldolase_TIM"/>
</dbReference>
<dbReference type="InterPro" id="IPR020625">
    <property type="entry name" value="Schiff_base-form_aldolases_AS"/>
</dbReference>
<dbReference type="PRINTS" id="PR00146">
    <property type="entry name" value="DHPICSNTHASE"/>
</dbReference>
<dbReference type="Pfam" id="PF00701">
    <property type="entry name" value="DHDPS"/>
    <property type="match status" value="1"/>
</dbReference>
<dbReference type="GO" id="GO:0008840">
    <property type="term" value="F:4-hydroxy-tetrahydrodipicolinate synthase activity"/>
    <property type="evidence" value="ECO:0007669"/>
    <property type="project" value="TreeGrafter"/>
</dbReference>
<evidence type="ECO:0000313" key="7">
    <source>
        <dbReference type="EMBL" id="SEE57927.1"/>
    </source>
</evidence>
<accession>A0A1H5K0A7</accession>
<keyword evidence="3" id="KW-0704">Schiff base</keyword>